<keyword evidence="3" id="KW-1185">Reference proteome</keyword>
<feature type="region of interest" description="Disordered" evidence="1">
    <location>
        <begin position="103"/>
        <end position="146"/>
    </location>
</feature>
<dbReference type="Proteomes" id="UP000663937">
    <property type="component" value="Chromosome"/>
</dbReference>
<dbReference type="AlphaFoldDB" id="A0A8A4ZIG3"/>
<organism evidence="2 3">
    <name type="scientific">Pengzhenrongella sicca</name>
    <dbReference type="NCBI Taxonomy" id="2819238"/>
    <lineage>
        <taxon>Bacteria</taxon>
        <taxon>Bacillati</taxon>
        <taxon>Actinomycetota</taxon>
        <taxon>Actinomycetes</taxon>
        <taxon>Micrococcales</taxon>
        <taxon>Pengzhenrongella</taxon>
    </lineage>
</organism>
<gene>
    <name evidence="2" type="ORF">J4E96_09110</name>
</gene>
<accession>A0A8A4ZIG3</accession>
<dbReference type="KEGG" id="psic:J4E96_09110"/>
<feature type="compositionally biased region" description="Basic residues" evidence="1">
    <location>
        <begin position="131"/>
        <end position="146"/>
    </location>
</feature>
<sequence length="146" mass="15969">MNKRTASTDLFLIEVATGETTLQHEQTDPMENVLLDQDGSPVFSIHITEDGLFEFSAIDRRTGARVLLDQVGGAECPEGVPPQLVTPDGTPRRLAGAVVHAVAGGRDGPPEPEVPGYYAESSVVTQLTRPAQHRRRPRPTLRRHLR</sequence>
<dbReference type="RefSeq" id="WP_227425439.1">
    <property type="nucleotide sequence ID" value="NZ_CP071868.1"/>
</dbReference>
<name>A0A8A4ZIG3_9MICO</name>
<evidence type="ECO:0000256" key="1">
    <source>
        <dbReference type="SAM" id="MobiDB-lite"/>
    </source>
</evidence>
<proteinExistence type="predicted"/>
<dbReference type="EMBL" id="CP071868">
    <property type="protein sequence ID" value="QTE31055.1"/>
    <property type="molecule type" value="Genomic_DNA"/>
</dbReference>
<evidence type="ECO:0000313" key="3">
    <source>
        <dbReference type="Proteomes" id="UP000663937"/>
    </source>
</evidence>
<reference evidence="2" key="1">
    <citation type="submission" date="2021-03" db="EMBL/GenBank/DDBJ databases">
        <title>Pengzhenrongella sicca gen. nov., sp. nov., a new member of suborder Micrococcineae isolated from High-Arctic tundra soil.</title>
        <authorList>
            <person name="Peng F."/>
        </authorList>
    </citation>
    <scope>NUCLEOTIDE SEQUENCE</scope>
    <source>
        <strain evidence="2">LRZ-2</strain>
    </source>
</reference>
<evidence type="ECO:0000313" key="2">
    <source>
        <dbReference type="EMBL" id="QTE31055.1"/>
    </source>
</evidence>
<protein>
    <submittedName>
        <fullName evidence="2">Uncharacterized protein</fullName>
    </submittedName>
</protein>